<dbReference type="Proteomes" id="UP000318431">
    <property type="component" value="Unassembled WGS sequence"/>
</dbReference>
<evidence type="ECO:0000256" key="3">
    <source>
        <dbReference type="ARBA" id="ARBA00048267"/>
    </source>
</evidence>
<dbReference type="RefSeq" id="WP_145648600.1">
    <property type="nucleotide sequence ID" value="NZ_VLLB01000002.1"/>
</dbReference>
<feature type="domain" description="CheB-type methylesterase" evidence="5">
    <location>
        <begin position="16"/>
        <end position="208"/>
    </location>
</feature>
<comment type="caution">
    <text evidence="6">The sequence shown here is derived from an EMBL/GenBank/DDBJ whole genome shotgun (WGS) entry which is preliminary data.</text>
</comment>
<dbReference type="SUPFAM" id="SSF52738">
    <property type="entry name" value="Methylesterase CheB, C-terminal domain"/>
    <property type="match status" value="1"/>
</dbReference>
<dbReference type="PANTHER" id="PTHR42872">
    <property type="entry name" value="PROTEIN-GLUTAMATE METHYLESTERASE/PROTEIN-GLUTAMINE GLUTAMINASE"/>
    <property type="match status" value="1"/>
</dbReference>
<proteinExistence type="predicted"/>
<dbReference type="PROSITE" id="PS50122">
    <property type="entry name" value="CHEB"/>
    <property type="match status" value="1"/>
</dbReference>
<dbReference type="AlphaFoldDB" id="A0A562RF36"/>
<dbReference type="GO" id="GO:0006935">
    <property type="term" value="P:chemotaxis"/>
    <property type="evidence" value="ECO:0007669"/>
    <property type="project" value="UniProtKB-UniRule"/>
</dbReference>
<sequence length="358" mass="38217">MNTTPLTPLGPLATPVFAADDVVVIGTSTGGIDALRIVLGGLPLQFPAAVLVVMHIGSHDSILPSLLAGATQLPVRHARDGDILEPGRVLVAPPDRHLLLQRDGDRARVALAHGPRENHARPAIDPLFRSAAAAFGARATAVILTGMLDDGTAGLQAIKECGGKAVVQLPEDAFAADMPASALRHVEVDHVLRLPQIAAMLDRIVGDSLVAARNAPRQVPDWIRLENRFAAGSADMDSLAKFGTPSTFTCPECHGSLWELHGLVPRRYRCHTGHAYTEKVLADHQCQAVEESLWAALRALQEKERLLRQMADEAIASGHAGTAVDYVEQAAQAQRSGEVLRRLLTAAQDGTDTFVKQP</sequence>
<dbReference type="OrthoDB" id="9791760at2"/>
<organism evidence="6 7">
    <name type="scientific">Pseudoduganella lurida</name>
    <dbReference type="NCBI Taxonomy" id="1036180"/>
    <lineage>
        <taxon>Bacteria</taxon>
        <taxon>Pseudomonadati</taxon>
        <taxon>Pseudomonadota</taxon>
        <taxon>Betaproteobacteria</taxon>
        <taxon>Burkholderiales</taxon>
        <taxon>Oxalobacteraceae</taxon>
        <taxon>Telluria group</taxon>
        <taxon>Pseudoduganella</taxon>
    </lineage>
</organism>
<evidence type="ECO:0000256" key="2">
    <source>
        <dbReference type="ARBA" id="ARBA00039140"/>
    </source>
</evidence>
<dbReference type="CDD" id="cd16433">
    <property type="entry name" value="CheB"/>
    <property type="match status" value="1"/>
</dbReference>
<dbReference type="GO" id="GO:0005737">
    <property type="term" value="C:cytoplasm"/>
    <property type="evidence" value="ECO:0007669"/>
    <property type="project" value="InterPro"/>
</dbReference>
<feature type="active site" evidence="4">
    <location>
        <position position="28"/>
    </location>
</feature>
<dbReference type="EC" id="3.1.1.61" evidence="2"/>
<evidence type="ECO:0000256" key="1">
    <source>
        <dbReference type="ARBA" id="ARBA00022801"/>
    </source>
</evidence>
<dbReference type="Gene3D" id="3.40.50.180">
    <property type="entry name" value="Methylesterase CheB, C-terminal domain"/>
    <property type="match status" value="1"/>
</dbReference>
<evidence type="ECO:0000313" key="6">
    <source>
        <dbReference type="EMBL" id="TWI67679.1"/>
    </source>
</evidence>
<feature type="active site" evidence="4">
    <location>
        <position position="150"/>
    </location>
</feature>
<dbReference type="InterPro" id="IPR011247">
    <property type="entry name" value="Chemotax_prot-Glu_Me-esterase"/>
</dbReference>
<dbReference type="GO" id="GO:0000156">
    <property type="term" value="F:phosphorelay response regulator activity"/>
    <property type="evidence" value="ECO:0007669"/>
    <property type="project" value="InterPro"/>
</dbReference>
<dbReference type="PANTHER" id="PTHR42872:SF6">
    <property type="entry name" value="PROTEIN-GLUTAMATE METHYLESTERASE_PROTEIN-GLUTAMINE GLUTAMINASE"/>
    <property type="match status" value="1"/>
</dbReference>
<dbReference type="EMBL" id="VLLB01000002">
    <property type="protein sequence ID" value="TWI67679.1"/>
    <property type="molecule type" value="Genomic_DNA"/>
</dbReference>
<feature type="active site" evidence="4">
    <location>
        <position position="55"/>
    </location>
</feature>
<dbReference type="GO" id="GO:0008984">
    <property type="term" value="F:protein-glutamate methylesterase activity"/>
    <property type="evidence" value="ECO:0007669"/>
    <property type="project" value="UniProtKB-EC"/>
</dbReference>
<reference evidence="6 7" key="1">
    <citation type="journal article" date="2015" name="Stand. Genomic Sci.">
        <title>Genomic Encyclopedia of Bacterial and Archaeal Type Strains, Phase III: the genomes of soil and plant-associated and newly described type strains.</title>
        <authorList>
            <person name="Whitman W.B."/>
            <person name="Woyke T."/>
            <person name="Klenk H.P."/>
            <person name="Zhou Y."/>
            <person name="Lilburn T.G."/>
            <person name="Beck B.J."/>
            <person name="De Vos P."/>
            <person name="Vandamme P."/>
            <person name="Eisen J.A."/>
            <person name="Garrity G."/>
            <person name="Hugenholtz P."/>
            <person name="Kyrpides N.C."/>
        </authorList>
    </citation>
    <scope>NUCLEOTIDE SEQUENCE [LARGE SCALE GENOMIC DNA]</scope>
    <source>
        <strain evidence="6 7">CGMCC 1.10822</strain>
    </source>
</reference>
<keyword evidence="4" id="KW-0145">Chemotaxis</keyword>
<comment type="catalytic activity">
    <reaction evidence="3">
        <text>[protein]-L-glutamate 5-O-methyl ester + H2O = L-glutamyl-[protein] + methanol + H(+)</text>
        <dbReference type="Rhea" id="RHEA:23236"/>
        <dbReference type="Rhea" id="RHEA-COMP:10208"/>
        <dbReference type="Rhea" id="RHEA-COMP:10311"/>
        <dbReference type="ChEBI" id="CHEBI:15377"/>
        <dbReference type="ChEBI" id="CHEBI:15378"/>
        <dbReference type="ChEBI" id="CHEBI:17790"/>
        <dbReference type="ChEBI" id="CHEBI:29973"/>
        <dbReference type="ChEBI" id="CHEBI:82795"/>
        <dbReference type="EC" id="3.1.1.61"/>
    </reaction>
</comment>
<keyword evidence="1 4" id="KW-0378">Hydrolase</keyword>
<evidence type="ECO:0000313" key="7">
    <source>
        <dbReference type="Proteomes" id="UP000318431"/>
    </source>
</evidence>
<dbReference type="PIRSF" id="PIRSF036461">
    <property type="entry name" value="Chmtx_methlestr"/>
    <property type="match status" value="1"/>
</dbReference>
<gene>
    <name evidence="6" type="ORF">IP91_01796</name>
</gene>
<evidence type="ECO:0000259" key="5">
    <source>
        <dbReference type="PROSITE" id="PS50122"/>
    </source>
</evidence>
<accession>A0A562RF36</accession>
<dbReference type="InterPro" id="IPR035909">
    <property type="entry name" value="CheB_C"/>
</dbReference>
<keyword evidence="7" id="KW-1185">Reference proteome</keyword>
<evidence type="ECO:0000256" key="4">
    <source>
        <dbReference type="PROSITE-ProRule" id="PRU00050"/>
    </source>
</evidence>
<dbReference type="InterPro" id="IPR000673">
    <property type="entry name" value="Sig_transdc_resp-reg_Me-estase"/>
</dbReference>
<name>A0A562RF36_9BURK</name>
<dbReference type="Pfam" id="PF01339">
    <property type="entry name" value="CheB_methylest"/>
    <property type="match status" value="1"/>
</dbReference>
<protein>
    <recommendedName>
        <fullName evidence="2">protein-glutamate methylesterase</fullName>
        <ecNumber evidence="2">3.1.1.61</ecNumber>
    </recommendedName>
</protein>